<protein>
    <submittedName>
        <fullName evidence="2">Alpha-amylase</fullName>
    </submittedName>
</protein>
<dbReference type="Proteomes" id="UP000050969">
    <property type="component" value="Unassembled WGS sequence"/>
</dbReference>
<comment type="caution">
    <text evidence="2">The sequence shown here is derived from an EMBL/GenBank/DDBJ whole genome shotgun (WGS) entry which is preliminary data.</text>
</comment>
<proteinExistence type="predicted"/>
<dbReference type="Pfam" id="PF18612">
    <property type="entry name" value="Bac_A_amyl_C"/>
    <property type="match status" value="1"/>
</dbReference>
<dbReference type="Pfam" id="PF00128">
    <property type="entry name" value="Alpha-amylase"/>
    <property type="match status" value="2"/>
</dbReference>
<accession>A0A0R2N0L4</accession>
<dbReference type="OrthoDB" id="9761875at2"/>
<dbReference type="InterPro" id="IPR041331">
    <property type="entry name" value="Bac_A_amyl_C"/>
</dbReference>
<evidence type="ECO:0000313" key="2">
    <source>
        <dbReference type="EMBL" id="KRO18059.1"/>
    </source>
</evidence>
<dbReference type="STRING" id="1293598.IV56_GL001856"/>
<dbReference type="AlphaFoldDB" id="A0A0R2N0L4"/>
<feature type="domain" description="Glycosyl hydrolase family 13 catalytic" evidence="1">
    <location>
        <begin position="12"/>
        <end position="346"/>
    </location>
</feature>
<dbReference type="RefSeq" id="WP_054777480.1">
    <property type="nucleotide sequence ID" value="NZ_BBBX01000014.1"/>
</dbReference>
<sequence length="427" mass="47883">MATTTKLAVRQQLIYSVFVRNHTKAGTFQALEADLPRIKALGTDYVWLLPIHPIGVTKRKGDLGSPYAIKDYRAINPEYGSMADFEHLVDAIHAQGMKVMLDVVYNHTSPDSVLATSHPEWFYQNADGSLRNKVGDWSDVADLDYRQHDLWAYQIDTLTYWAQFVDGYRCDVAPLVPTAFWEAARDAVAQVKPDFLWLAESAGDDFIAELRHQGYFAASDGEIFNAFDISYDYDVYGLWQDVINGKAPLRDYVAALTHQDVAFPANYAKLRFLENHDQERAHGQIENIAQLKAWLAFSYFERGTTLLYAGEEFGLRHTPSLFTKDTLATTPEVDLTTYLQTLQPLLRHPLREADDYQLTSAGHDDVLVVSYTRDDHALIGIFPVMGQAANVPVALADGDYRDFLSGQTVAVVDGMVGVHATSMVLES</sequence>
<gene>
    <name evidence="2" type="ORF">IV56_GL001856</name>
</gene>
<name>A0A0R2N0L4_9LACO</name>
<dbReference type="PATRIC" id="fig|1293598.4.peg.1932"/>
<dbReference type="SMART" id="SM00642">
    <property type="entry name" value="Aamy"/>
    <property type="match status" value="1"/>
</dbReference>
<dbReference type="InterPro" id="IPR017853">
    <property type="entry name" value="GH"/>
</dbReference>
<dbReference type="CDD" id="cd11313">
    <property type="entry name" value="AmyAc_arch_bac_AmyA"/>
    <property type="match status" value="1"/>
</dbReference>
<dbReference type="Gene3D" id="3.20.20.80">
    <property type="entry name" value="Glycosidases"/>
    <property type="match status" value="1"/>
</dbReference>
<keyword evidence="3" id="KW-1185">Reference proteome</keyword>
<dbReference type="InterPro" id="IPR013780">
    <property type="entry name" value="Glyco_hydro_b"/>
</dbReference>
<dbReference type="PANTHER" id="PTHR47786:SF2">
    <property type="entry name" value="GLYCOSYL HYDROLASE FAMILY 13 CATALYTIC DOMAIN-CONTAINING PROTEIN"/>
    <property type="match status" value="1"/>
</dbReference>
<dbReference type="SUPFAM" id="SSF51445">
    <property type="entry name" value="(Trans)glycosidases"/>
    <property type="match status" value="1"/>
</dbReference>
<evidence type="ECO:0000259" key="1">
    <source>
        <dbReference type="SMART" id="SM00642"/>
    </source>
</evidence>
<dbReference type="Gene3D" id="2.60.40.1180">
    <property type="entry name" value="Golgi alpha-mannosidase II"/>
    <property type="match status" value="1"/>
</dbReference>
<reference evidence="2 3" key="1">
    <citation type="journal article" date="2015" name="Genome Announc.">
        <title>Expanding the biotechnology potential of lactobacilli through comparative genomics of 213 strains and associated genera.</title>
        <authorList>
            <person name="Sun Z."/>
            <person name="Harris H.M."/>
            <person name="McCann A."/>
            <person name="Guo C."/>
            <person name="Argimon S."/>
            <person name="Zhang W."/>
            <person name="Yang X."/>
            <person name="Jeffery I.B."/>
            <person name="Cooney J.C."/>
            <person name="Kagawa T.F."/>
            <person name="Liu W."/>
            <person name="Song Y."/>
            <person name="Salvetti E."/>
            <person name="Wrobel A."/>
            <person name="Rasinkangas P."/>
            <person name="Parkhill J."/>
            <person name="Rea M.C."/>
            <person name="O'Sullivan O."/>
            <person name="Ritari J."/>
            <person name="Douillard F.P."/>
            <person name="Paul Ross R."/>
            <person name="Yang R."/>
            <person name="Briner A.E."/>
            <person name="Felis G.E."/>
            <person name="de Vos W.M."/>
            <person name="Barrangou R."/>
            <person name="Klaenhammer T.R."/>
            <person name="Caufield P.W."/>
            <person name="Cui Y."/>
            <person name="Zhang H."/>
            <person name="O'Toole P.W."/>
        </authorList>
    </citation>
    <scope>NUCLEOTIDE SEQUENCE [LARGE SCALE GENOMIC DNA]</scope>
    <source>
        <strain evidence="2 3">DSM 24301</strain>
    </source>
</reference>
<dbReference type="GO" id="GO:0005975">
    <property type="term" value="P:carbohydrate metabolic process"/>
    <property type="evidence" value="ECO:0007669"/>
    <property type="project" value="InterPro"/>
</dbReference>
<dbReference type="InterPro" id="IPR006047">
    <property type="entry name" value="GH13_cat_dom"/>
</dbReference>
<dbReference type="EMBL" id="JQCE01000006">
    <property type="protein sequence ID" value="KRO18059.1"/>
    <property type="molecule type" value="Genomic_DNA"/>
</dbReference>
<evidence type="ECO:0000313" key="3">
    <source>
        <dbReference type="Proteomes" id="UP000050969"/>
    </source>
</evidence>
<organism evidence="2 3">
    <name type="scientific">Lacticaseibacillus saniviri JCM 17471 = DSM 24301</name>
    <dbReference type="NCBI Taxonomy" id="1293598"/>
    <lineage>
        <taxon>Bacteria</taxon>
        <taxon>Bacillati</taxon>
        <taxon>Bacillota</taxon>
        <taxon>Bacilli</taxon>
        <taxon>Lactobacillales</taxon>
        <taxon>Lactobacillaceae</taxon>
        <taxon>Lacticaseibacillus</taxon>
    </lineage>
</organism>
<dbReference type="PANTHER" id="PTHR47786">
    <property type="entry name" value="ALPHA-1,4-GLUCAN:MALTOSE-1-PHOSPHATE MALTOSYLTRANSFERASE"/>
    <property type="match status" value="1"/>
</dbReference>